<evidence type="ECO:0000256" key="2">
    <source>
        <dbReference type="ARBA" id="ARBA00005722"/>
    </source>
</evidence>
<comment type="similarity">
    <text evidence="2">Belongs to the MipA/OmpV family.</text>
</comment>
<comment type="subcellular location">
    <subcellularLocation>
        <location evidence="1">Cell outer membrane</location>
    </subcellularLocation>
</comment>
<keyword evidence="5" id="KW-0998">Cell outer membrane</keyword>
<gene>
    <name evidence="7" type="ORF">DI616_05650</name>
</gene>
<evidence type="ECO:0000256" key="4">
    <source>
        <dbReference type="ARBA" id="ARBA00023136"/>
    </source>
</evidence>
<dbReference type="AlphaFoldDB" id="A0A533IB99"/>
<evidence type="ECO:0000256" key="5">
    <source>
        <dbReference type="ARBA" id="ARBA00023237"/>
    </source>
</evidence>
<proteinExistence type="inferred from homology"/>
<feature type="signal peptide" evidence="6">
    <location>
        <begin position="1"/>
        <end position="21"/>
    </location>
</feature>
<sequence>MPMKFALPLIAALVASTPVLAQNVIGSGQNEVSVDVGLGAVYKPTYQGSDEFEASPWLILRDLRLRGIGAGEDSGFSISPNVDMISSRDDDDDDRLEGLEDIDRAYELGLKATYNMGDTTAYATVRKGFGGHHGVAGELGATYRFETTDRMTFWAGLEAGYGNGEYNETYFGISDEEAARTDYDAYSADGGFNTAAFSLEGRYQLAPSTAITGEVRFSRLVGDAGDSPIVQDRNQPSIKLGIVRTLNFAF</sequence>
<dbReference type="SUPFAM" id="SSF56925">
    <property type="entry name" value="OMPA-like"/>
    <property type="match status" value="1"/>
</dbReference>
<protein>
    <submittedName>
        <fullName evidence="7">MipA/OmpV family protein</fullName>
    </submittedName>
</protein>
<keyword evidence="4" id="KW-0472">Membrane</keyword>
<dbReference type="Proteomes" id="UP000315344">
    <property type="component" value="Unassembled WGS sequence"/>
</dbReference>
<dbReference type="InterPro" id="IPR010583">
    <property type="entry name" value="MipA"/>
</dbReference>
<dbReference type="InterPro" id="IPR011250">
    <property type="entry name" value="OMP/PagP_B-barrel"/>
</dbReference>
<evidence type="ECO:0000313" key="8">
    <source>
        <dbReference type="Proteomes" id="UP000315344"/>
    </source>
</evidence>
<evidence type="ECO:0000256" key="1">
    <source>
        <dbReference type="ARBA" id="ARBA00004442"/>
    </source>
</evidence>
<reference evidence="7 8" key="1">
    <citation type="journal article" date="2017" name="Nat. Commun.">
        <title>In situ click chemistry generation of cyclooxygenase-2 inhibitors.</title>
        <authorList>
            <person name="Bhardwaj A."/>
            <person name="Kaur J."/>
            <person name="Wuest M."/>
            <person name="Wuest F."/>
        </authorList>
    </citation>
    <scope>NUCLEOTIDE SEQUENCE [LARGE SCALE GENOMIC DNA]</scope>
    <source>
        <strain evidence="7">S2_012_000_R3_94</strain>
    </source>
</reference>
<dbReference type="PANTHER" id="PTHR38776">
    <property type="entry name" value="MLTA-INTERACTING PROTEIN-RELATED"/>
    <property type="match status" value="1"/>
</dbReference>
<name>A0A533IB99_PARDE</name>
<accession>A0A533IB99</accession>
<dbReference type="EMBL" id="VAFL01000003">
    <property type="protein sequence ID" value="TKW67794.1"/>
    <property type="molecule type" value="Genomic_DNA"/>
</dbReference>
<evidence type="ECO:0000256" key="3">
    <source>
        <dbReference type="ARBA" id="ARBA00022729"/>
    </source>
</evidence>
<evidence type="ECO:0000256" key="6">
    <source>
        <dbReference type="SAM" id="SignalP"/>
    </source>
</evidence>
<dbReference type="Pfam" id="PF06629">
    <property type="entry name" value="MipA"/>
    <property type="match status" value="1"/>
</dbReference>
<evidence type="ECO:0000313" key="7">
    <source>
        <dbReference type="EMBL" id="TKW67794.1"/>
    </source>
</evidence>
<comment type="caution">
    <text evidence="7">The sequence shown here is derived from an EMBL/GenBank/DDBJ whole genome shotgun (WGS) entry which is preliminary data.</text>
</comment>
<feature type="chain" id="PRO_5022135974" evidence="6">
    <location>
        <begin position="22"/>
        <end position="250"/>
    </location>
</feature>
<keyword evidence="3 6" id="KW-0732">Signal</keyword>
<dbReference type="GO" id="GO:0009279">
    <property type="term" value="C:cell outer membrane"/>
    <property type="evidence" value="ECO:0007669"/>
    <property type="project" value="UniProtKB-SubCell"/>
</dbReference>
<organism evidence="7 8">
    <name type="scientific">Paracoccus denitrificans</name>
    <dbReference type="NCBI Taxonomy" id="266"/>
    <lineage>
        <taxon>Bacteria</taxon>
        <taxon>Pseudomonadati</taxon>
        <taxon>Pseudomonadota</taxon>
        <taxon>Alphaproteobacteria</taxon>
        <taxon>Rhodobacterales</taxon>
        <taxon>Paracoccaceae</taxon>
        <taxon>Paracoccus</taxon>
    </lineage>
</organism>
<dbReference type="PANTHER" id="PTHR38776:SF1">
    <property type="entry name" value="MLTA-INTERACTING PROTEIN-RELATED"/>
    <property type="match status" value="1"/>
</dbReference>